<organism evidence="2 3">
    <name type="scientific">Hypnocyclicus thermotrophus</name>
    <dbReference type="NCBI Taxonomy" id="1627895"/>
    <lineage>
        <taxon>Bacteria</taxon>
        <taxon>Fusobacteriati</taxon>
        <taxon>Fusobacteriota</taxon>
        <taxon>Fusobacteriia</taxon>
        <taxon>Fusobacteriales</taxon>
        <taxon>Fusobacteriaceae</taxon>
        <taxon>Hypnocyclicus</taxon>
    </lineage>
</organism>
<dbReference type="Gene3D" id="3.20.20.370">
    <property type="entry name" value="Glycoside hydrolase/deacetylase"/>
    <property type="match status" value="1"/>
</dbReference>
<dbReference type="EMBL" id="SOBG01000006">
    <property type="protein sequence ID" value="TDT69161.1"/>
    <property type="molecule type" value="Genomic_DNA"/>
</dbReference>
<dbReference type="SUPFAM" id="SSF88713">
    <property type="entry name" value="Glycoside hydrolase/deacetylase"/>
    <property type="match status" value="1"/>
</dbReference>
<gene>
    <name evidence="2" type="ORF">EV215_1503</name>
</gene>
<sequence length="340" mass="39724">MGKKKFYILGSVIIFLFTSFFIYNYNIMKKEKERIQMENKEIESFKISLSFLNNNNLIKINKIIETDKLELDVEFYDDNEQKFNELLQSKLFTIDKKDNKILFKNNKNELKIVINTHMLERIKMAIIIDDVGNNLRYINDFKEIDKPLTFAIIPFLSKSKESNEKLKELGYETILHMPMEGSLKNLNDRTKGLVYKNMSNELIREKFNEALKNVGEVSGFNNHMGSVFTASNDKMKVILDEAKSKGLFYFDSRTTSKSKGYKLAKEMGIKTNYCMHFLDNDKNIEAIKKEIKKAIEITKKRKKAAFIAHYHPNVAKAIKESINEIEKENIKMVSLDEVLN</sequence>
<dbReference type="Pfam" id="PF04748">
    <property type="entry name" value="Polysacc_deac_2"/>
    <property type="match status" value="1"/>
</dbReference>
<reference evidence="2 3" key="1">
    <citation type="submission" date="2019-03" db="EMBL/GenBank/DDBJ databases">
        <title>Genomic Encyclopedia of Type Strains, Phase IV (KMG-IV): sequencing the most valuable type-strain genomes for metagenomic binning, comparative biology and taxonomic classification.</title>
        <authorList>
            <person name="Goeker M."/>
        </authorList>
    </citation>
    <scope>NUCLEOTIDE SEQUENCE [LARGE SCALE GENOMIC DNA]</scope>
    <source>
        <strain evidence="2 3">DSM 100055</strain>
    </source>
</reference>
<accession>A0AA46DXY7</accession>
<dbReference type="InterPro" id="IPR006837">
    <property type="entry name" value="Divergent_DAC"/>
</dbReference>
<protein>
    <recommendedName>
        <fullName evidence="4">Divergent polysaccharide deacetylase</fullName>
    </recommendedName>
</protein>
<name>A0AA46DXY7_9FUSO</name>
<dbReference type="GO" id="GO:0005975">
    <property type="term" value="P:carbohydrate metabolic process"/>
    <property type="evidence" value="ECO:0007669"/>
    <property type="project" value="InterPro"/>
</dbReference>
<dbReference type="InterPro" id="IPR011330">
    <property type="entry name" value="Glyco_hydro/deAcase_b/a-brl"/>
</dbReference>
<evidence type="ECO:0000313" key="2">
    <source>
        <dbReference type="EMBL" id="TDT69161.1"/>
    </source>
</evidence>
<evidence type="ECO:0008006" key="4">
    <source>
        <dbReference type="Google" id="ProtNLM"/>
    </source>
</evidence>
<feature type="transmembrane region" description="Helical" evidence="1">
    <location>
        <begin position="6"/>
        <end position="27"/>
    </location>
</feature>
<comment type="caution">
    <text evidence="2">The sequence shown here is derived from an EMBL/GenBank/DDBJ whole genome shotgun (WGS) entry which is preliminary data.</text>
</comment>
<keyword evidence="1" id="KW-0472">Membrane</keyword>
<dbReference type="PANTHER" id="PTHR30105:SF2">
    <property type="entry name" value="DIVERGENT POLYSACCHARIDE DEACETYLASE SUPERFAMILY"/>
    <property type="match status" value="1"/>
</dbReference>
<keyword evidence="1" id="KW-1133">Transmembrane helix</keyword>
<evidence type="ECO:0000256" key="1">
    <source>
        <dbReference type="SAM" id="Phobius"/>
    </source>
</evidence>
<proteinExistence type="predicted"/>
<dbReference type="AlphaFoldDB" id="A0AA46DXY7"/>
<dbReference type="Proteomes" id="UP000294678">
    <property type="component" value="Unassembled WGS sequence"/>
</dbReference>
<dbReference type="RefSeq" id="WP_134113373.1">
    <property type="nucleotide sequence ID" value="NZ_SOBG01000006.1"/>
</dbReference>
<dbReference type="PANTHER" id="PTHR30105">
    <property type="entry name" value="UNCHARACTERIZED YIBQ-RELATED"/>
    <property type="match status" value="1"/>
</dbReference>
<dbReference type="CDD" id="cd10936">
    <property type="entry name" value="CE4_DAC2"/>
    <property type="match status" value="1"/>
</dbReference>
<evidence type="ECO:0000313" key="3">
    <source>
        <dbReference type="Proteomes" id="UP000294678"/>
    </source>
</evidence>
<keyword evidence="1" id="KW-0812">Transmembrane</keyword>
<keyword evidence="3" id="KW-1185">Reference proteome</keyword>